<dbReference type="EMBL" id="JARQWQ010000075">
    <property type="protein sequence ID" value="KAK2553748.1"/>
    <property type="molecule type" value="Genomic_DNA"/>
</dbReference>
<organism evidence="2 3">
    <name type="scientific">Acropora cervicornis</name>
    <name type="common">Staghorn coral</name>
    <dbReference type="NCBI Taxonomy" id="6130"/>
    <lineage>
        <taxon>Eukaryota</taxon>
        <taxon>Metazoa</taxon>
        <taxon>Cnidaria</taxon>
        <taxon>Anthozoa</taxon>
        <taxon>Hexacorallia</taxon>
        <taxon>Scleractinia</taxon>
        <taxon>Astrocoeniina</taxon>
        <taxon>Acroporidae</taxon>
        <taxon>Acropora</taxon>
    </lineage>
</organism>
<protein>
    <submittedName>
        <fullName evidence="2">Uncharacterized protein</fullName>
    </submittedName>
</protein>
<keyword evidence="1" id="KW-0732">Signal</keyword>
<feature type="signal peptide" evidence="1">
    <location>
        <begin position="1"/>
        <end position="21"/>
    </location>
</feature>
<evidence type="ECO:0000313" key="2">
    <source>
        <dbReference type="EMBL" id="KAK2553748.1"/>
    </source>
</evidence>
<dbReference type="Proteomes" id="UP001249851">
    <property type="component" value="Unassembled WGS sequence"/>
</dbReference>
<evidence type="ECO:0000313" key="3">
    <source>
        <dbReference type="Proteomes" id="UP001249851"/>
    </source>
</evidence>
<name>A0AAD9Q2W9_ACRCE</name>
<reference evidence="2" key="1">
    <citation type="journal article" date="2023" name="G3 (Bethesda)">
        <title>Whole genome assembly and annotation of the endangered Caribbean coral Acropora cervicornis.</title>
        <authorList>
            <person name="Selwyn J.D."/>
            <person name="Vollmer S.V."/>
        </authorList>
    </citation>
    <scope>NUCLEOTIDE SEQUENCE</scope>
    <source>
        <strain evidence="2">K2</strain>
    </source>
</reference>
<accession>A0AAD9Q2W9</accession>
<reference evidence="2" key="2">
    <citation type="journal article" date="2023" name="Science">
        <title>Genomic signatures of disease resistance in endangered staghorn corals.</title>
        <authorList>
            <person name="Vollmer S.V."/>
            <person name="Selwyn J.D."/>
            <person name="Despard B.A."/>
            <person name="Roesel C.L."/>
        </authorList>
    </citation>
    <scope>NUCLEOTIDE SEQUENCE</scope>
    <source>
        <strain evidence="2">K2</strain>
    </source>
</reference>
<evidence type="ECO:0000256" key="1">
    <source>
        <dbReference type="SAM" id="SignalP"/>
    </source>
</evidence>
<sequence>MKFVAVIDVLVVFCLLPIVDATSVSLSSSHLSLNGNAQIYFYGSREAIWNGLSNGNRYPIINSGDTIALRSAYPSGSYSKYWLYCITSYCTYTTCPGTIMTSSKWSSCTSHMKFVIRAKNKMDGQPINSGDTVSIISTAYGSSYRLRCDTSSSWKCRFVSNAVDGTPVQFGDIVAFKYPFGHRYPMINSGDTIALRSAYTYGSLKSHWLSCTSTSCGYNICPGTLITSSGWTSCSGNMKFFIRAMNKMDGQPINSGDTVSIIPTSYGSQYRLRCDTSTTYKCRVTSTTSSFKGNAWLTYSYATFQIFARNAVDGTPLQYGDLVAFKYPYGGRSRWLSYYSYYYYARDCSANSKSSCARQNTYTGFKIFKKL</sequence>
<dbReference type="AlphaFoldDB" id="A0AAD9Q2W9"/>
<feature type="chain" id="PRO_5042241061" evidence="1">
    <location>
        <begin position="22"/>
        <end position="371"/>
    </location>
</feature>
<comment type="caution">
    <text evidence="2">The sequence shown here is derived from an EMBL/GenBank/DDBJ whole genome shotgun (WGS) entry which is preliminary data.</text>
</comment>
<proteinExistence type="predicted"/>
<keyword evidence="3" id="KW-1185">Reference proteome</keyword>
<gene>
    <name evidence="2" type="ORF">P5673_024978</name>
</gene>